<dbReference type="Pfam" id="PF00593">
    <property type="entry name" value="TonB_dep_Rec_b-barrel"/>
    <property type="match status" value="1"/>
</dbReference>
<evidence type="ECO:0000256" key="7">
    <source>
        <dbReference type="ARBA" id="ARBA00022729"/>
    </source>
</evidence>
<sequence length="720" mass="80243">MIINIILIWLCIDKQKGSLVFRRSVFKLSLISLSLLSSNYGFAAETAVEEDIESIAIYGKNYRSTGTKSNLTPIESPMSFEVYDNKLLELRQVDTVNEALRYVSGVTPENRSTVTIFDQYTIRGFESYRNFYDGLPLQYNLIYNLAPQVDAFATESVEVLKGPASVLYGSAPPGGMVNQTAKTPQATSEHNIRARIGTNNLAELALDSTGAITDGINYRFIALARNSDGQQQTTEEQRITIAPSVTFELSERTNLNLNLYYQDDPEMVPSTPLPAKGALYETSYGKLEADAYAGDKNWAEFARDVTMIGYKLNHEFSDSVSFLQNFRYTNADATQQNSYDYGLADDDKILTRTAYKTIEDAEGFVVDNQLASQFNIANTSHNLLFGFEYQTLDSTFDYADTFGVDTPSLDLSNPDYAQFNADTTAALDTYRQFSRLHQSQRGFYLQDEIKIDALTVIAGLRHDNYYSLTNSTVSGATSNQEIDQSDTTFRMAAIYTFDNNIAPYASYSESFEPTSGVDTLTGSAFKPTTAEQIEAGVKYHNNDSSTKVTAAFFDLRKKDVVVNTPDFMQYTQNGEVQSKGFEVSVYQQLSNSLDITLNLTDMDVEVTDNPQDQTVEGKTPIWVAEQQASLWLNYFLSDALEFNGGIRYVGESQLDAQNSDTVPGYTLLDVAASYRFNDSYKVGLAVSNLADKRYVGACYDINSCWMGTERSVELSLNASF</sequence>
<dbReference type="PANTHER" id="PTHR32552:SF68">
    <property type="entry name" value="FERRICHROME OUTER MEMBRANE TRANSPORTER_PHAGE RECEPTOR"/>
    <property type="match status" value="1"/>
</dbReference>
<keyword evidence="9" id="KW-0406">Ion transport</keyword>
<evidence type="ECO:0000259" key="19">
    <source>
        <dbReference type="Pfam" id="PF07715"/>
    </source>
</evidence>
<evidence type="ECO:0000256" key="2">
    <source>
        <dbReference type="ARBA" id="ARBA00009810"/>
    </source>
</evidence>
<evidence type="ECO:0000256" key="10">
    <source>
        <dbReference type="ARBA" id="ARBA00023077"/>
    </source>
</evidence>
<dbReference type="InterPro" id="IPR036942">
    <property type="entry name" value="Beta-barrel_TonB_sf"/>
</dbReference>
<reference evidence="20 21" key="1">
    <citation type="submission" date="2020-07" db="EMBL/GenBank/DDBJ databases">
        <title>Halophilic bacteria isolated from french cheeses.</title>
        <authorList>
            <person name="Kothe C.I."/>
            <person name="Farah-Kraiem B."/>
            <person name="Renault P."/>
            <person name="Dridi B."/>
        </authorList>
    </citation>
    <scope>NUCLEOTIDE SEQUENCE [LARGE SCALE GENOMIC DNA]</scope>
    <source>
        <strain evidence="20 21">FME14</strain>
    </source>
</reference>
<evidence type="ECO:0000256" key="6">
    <source>
        <dbReference type="ARBA" id="ARBA00022692"/>
    </source>
</evidence>
<keyword evidence="8" id="KW-0408">Iron</keyword>
<evidence type="ECO:0000256" key="13">
    <source>
        <dbReference type="ARBA" id="ARBA00023237"/>
    </source>
</evidence>
<feature type="domain" description="TonB-dependent receptor-like beta-barrel" evidence="18">
    <location>
        <begin position="250"/>
        <end position="689"/>
    </location>
</feature>
<protein>
    <submittedName>
        <fullName evidence="20">TonB-dependent siderophore receptor</fullName>
    </submittedName>
</protein>
<keyword evidence="11 14" id="KW-0472">Membrane</keyword>
<evidence type="ECO:0000256" key="16">
    <source>
        <dbReference type="RuleBase" id="RU003357"/>
    </source>
</evidence>
<name>A0ABR9FKA1_9GAMM</name>
<feature type="chain" id="PRO_5047406374" evidence="17">
    <location>
        <begin position="44"/>
        <end position="720"/>
    </location>
</feature>
<keyword evidence="7 17" id="KW-0732">Signal</keyword>
<keyword evidence="13 14" id="KW-0998">Cell outer membrane</keyword>
<keyword evidence="4 14" id="KW-1134">Transmembrane beta strand</keyword>
<evidence type="ECO:0000313" key="20">
    <source>
        <dbReference type="EMBL" id="MBE0457268.1"/>
    </source>
</evidence>
<dbReference type="InterPro" id="IPR012910">
    <property type="entry name" value="Plug_dom"/>
</dbReference>
<comment type="similarity">
    <text evidence="2 14 16">Belongs to the TonB-dependent receptor family.</text>
</comment>
<feature type="short sequence motif" description="TonB C-terminal box" evidence="15">
    <location>
        <begin position="703"/>
        <end position="720"/>
    </location>
</feature>
<dbReference type="Pfam" id="PF07715">
    <property type="entry name" value="Plug"/>
    <property type="match status" value="1"/>
</dbReference>
<dbReference type="PANTHER" id="PTHR32552">
    <property type="entry name" value="FERRICHROME IRON RECEPTOR-RELATED"/>
    <property type="match status" value="1"/>
</dbReference>
<gene>
    <name evidence="20" type="ORF">EI167_07340</name>
</gene>
<evidence type="ECO:0000259" key="18">
    <source>
        <dbReference type="Pfam" id="PF00593"/>
    </source>
</evidence>
<keyword evidence="5" id="KW-0410">Iron transport</keyword>
<evidence type="ECO:0000256" key="17">
    <source>
        <dbReference type="SAM" id="SignalP"/>
    </source>
</evidence>
<evidence type="ECO:0000256" key="12">
    <source>
        <dbReference type="ARBA" id="ARBA00023170"/>
    </source>
</evidence>
<dbReference type="EMBL" id="RRZA01000017">
    <property type="protein sequence ID" value="MBE0457268.1"/>
    <property type="molecule type" value="Genomic_DNA"/>
</dbReference>
<keyword evidence="10 16" id="KW-0798">TonB box</keyword>
<feature type="domain" description="TonB-dependent receptor plug" evidence="19">
    <location>
        <begin position="74"/>
        <end position="175"/>
    </location>
</feature>
<evidence type="ECO:0000256" key="8">
    <source>
        <dbReference type="ARBA" id="ARBA00023004"/>
    </source>
</evidence>
<dbReference type="InterPro" id="IPR037066">
    <property type="entry name" value="Plug_dom_sf"/>
</dbReference>
<accession>A0ABR9FKA1</accession>
<evidence type="ECO:0000256" key="5">
    <source>
        <dbReference type="ARBA" id="ARBA00022496"/>
    </source>
</evidence>
<evidence type="ECO:0000256" key="3">
    <source>
        <dbReference type="ARBA" id="ARBA00022448"/>
    </source>
</evidence>
<evidence type="ECO:0000256" key="4">
    <source>
        <dbReference type="ARBA" id="ARBA00022452"/>
    </source>
</evidence>
<feature type="signal peptide" evidence="17">
    <location>
        <begin position="1"/>
        <end position="43"/>
    </location>
</feature>
<dbReference type="InterPro" id="IPR010917">
    <property type="entry name" value="TonB_rcpt_CS"/>
</dbReference>
<evidence type="ECO:0000313" key="21">
    <source>
        <dbReference type="Proteomes" id="UP000707245"/>
    </source>
</evidence>
<evidence type="ECO:0000256" key="9">
    <source>
        <dbReference type="ARBA" id="ARBA00023065"/>
    </source>
</evidence>
<dbReference type="InterPro" id="IPR000531">
    <property type="entry name" value="Beta-barrel_TonB"/>
</dbReference>
<evidence type="ECO:0000256" key="1">
    <source>
        <dbReference type="ARBA" id="ARBA00004571"/>
    </source>
</evidence>
<dbReference type="InterPro" id="IPR039426">
    <property type="entry name" value="TonB-dep_rcpt-like"/>
</dbReference>
<dbReference type="CDD" id="cd01347">
    <property type="entry name" value="ligand_gated_channel"/>
    <property type="match status" value="1"/>
</dbReference>
<keyword evidence="21" id="KW-1185">Reference proteome</keyword>
<organism evidence="20 21">
    <name type="scientific">Pseudoalteromonas prydzensis</name>
    <dbReference type="NCBI Taxonomy" id="182141"/>
    <lineage>
        <taxon>Bacteria</taxon>
        <taxon>Pseudomonadati</taxon>
        <taxon>Pseudomonadota</taxon>
        <taxon>Gammaproteobacteria</taxon>
        <taxon>Alteromonadales</taxon>
        <taxon>Pseudoalteromonadaceae</taxon>
        <taxon>Pseudoalteromonas</taxon>
    </lineage>
</organism>
<dbReference type="Gene3D" id="2.40.170.20">
    <property type="entry name" value="TonB-dependent receptor, beta-barrel domain"/>
    <property type="match status" value="1"/>
</dbReference>
<evidence type="ECO:0000256" key="14">
    <source>
        <dbReference type="PROSITE-ProRule" id="PRU01360"/>
    </source>
</evidence>
<comment type="subcellular location">
    <subcellularLocation>
        <location evidence="1 14">Cell outer membrane</location>
        <topology evidence="1 14">Multi-pass membrane protein</topology>
    </subcellularLocation>
</comment>
<evidence type="ECO:0000256" key="11">
    <source>
        <dbReference type="ARBA" id="ARBA00023136"/>
    </source>
</evidence>
<keyword evidence="12 20" id="KW-0675">Receptor</keyword>
<dbReference type="NCBIfam" id="TIGR01783">
    <property type="entry name" value="TonB-siderophor"/>
    <property type="match status" value="1"/>
</dbReference>
<keyword evidence="6 14" id="KW-0812">Transmembrane</keyword>
<evidence type="ECO:0000256" key="15">
    <source>
        <dbReference type="PROSITE-ProRule" id="PRU10144"/>
    </source>
</evidence>
<dbReference type="Gene3D" id="2.170.130.10">
    <property type="entry name" value="TonB-dependent receptor, plug domain"/>
    <property type="match status" value="1"/>
</dbReference>
<keyword evidence="3 14" id="KW-0813">Transport</keyword>
<dbReference type="Proteomes" id="UP000707245">
    <property type="component" value="Unassembled WGS sequence"/>
</dbReference>
<dbReference type="SUPFAM" id="SSF56935">
    <property type="entry name" value="Porins"/>
    <property type="match status" value="1"/>
</dbReference>
<comment type="caution">
    <text evidence="20">The sequence shown here is derived from an EMBL/GenBank/DDBJ whole genome shotgun (WGS) entry which is preliminary data.</text>
</comment>
<dbReference type="PROSITE" id="PS01156">
    <property type="entry name" value="TONB_DEPENDENT_REC_2"/>
    <property type="match status" value="1"/>
</dbReference>
<dbReference type="InterPro" id="IPR010105">
    <property type="entry name" value="TonB_sidphr_rcpt"/>
</dbReference>
<proteinExistence type="inferred from homology"/>
<dbReference type="PROSITE" id="PS52016">
    <property type="entry name" value="TONB_DEPENDENT_REC_3"/>
    <property type="match status" value="1"/>
</dbReference>